<dbReference type="Gene3D" id="3.40.50.720">
    <property type="entry name" value="NAD(P)-binding Rossmann-like Domain"/>
    <property type="match status" value="2"/>
</dbReference>
<dbReference type="SUPFAM" id="SSF51735">
    <property type="entry name" value="NAD(P)-binding Rossmann-fold domains"/>
    <property type="match status" value="1"/>
</dbReference>
<dbReference type="SMART" id="SM01002">
    <property type="entry name" value="AlaDh_PNT_C"/>
    <property type="match status" value="1"/>
</dbReference>
<name>A0A4R9GU99_9LEPT</name>
<feature type="region of interest" description="Disordered" evidence="11">
    <location>
        <begin position="373"/>
        <end position="397"/>
    </location>
</feature>
<reference evidence="14" key="1">
    <citation type="journal article" date="2019" name="PLoS Negl. Trop. Dis.">
        <title>Revisiting the worldwide diversity of Leptospira species in the environment.</title>
        <authorList>
            <person name="Vincent A.T."/>
            <person name="Schiettekatte O."/>
            <person name="Bourhy P."/>
            <person name="Veyrier F.J."/>
            <person name="Picardeau M."/>
        </authorList>
    </citation>
    <scope>NUCLEOTIDE SEQUENCE [LARGE SCALE GENOMIC DNA]</scope>
    <source>
        <strain evidence="14">SCS5</strain>
    </source>
</reference>
<evidence type="ECO:0000256" key="3">
    <source>
        <dbReference type="ARBA" id="ARBA00022741"/>
    </source>
</evidence>
<dbReference type="AlphaFoldDB" id="A0A4R9GU99"/>
<sequence length="397" mass="42178">MNIGVLKEAKEETRVAITPDVVDALKKIGASVLVEKSAGESSYFSDEDYKKAGATIVTRQDVLKKSDIVTSIHLADSSTLSKIKKGGIYLGMFQPAMNAQTIKKLSAQQVTVISLDAIARITRAQSMDVLSSQATVAGYKAVLLAATHLTRFFPMLTTAAGTITPASVLIIGAGVAGLQAIATSRRLGAVVDVFDTRPEVKEQVQSLGAKFVEVEGARHSAEAGGYAVEQTEEYKKKQQEAIDKFAGKADAIITTALIPGKKAPILITKKIVDRMKSGSVVVDLASSMGGNCEYTQHGKTIVTKNGVSVIGHLNLPGSLPGDASRMFAKNILNFLKLLLKEKKINLDLSDEILSSTTVTHSGEIRHKLTLAALGSTGKEEKKAPAKKKTQKSESASN</sequence>
<dbReference type="PANTHER" id="PTHR10160">
    <property type="entry name" value="NAD(P) TRANSHYDROGENASE"/>
    <property type="match status" value="1"/>
</dbReference>
<dbReference type="FunFam" id="3.40.50.720:FF:000188">
    <property type="entry name" value="NAD(P) transhydrogenase alpha subunit 1"/>
    <property type="match status" value="1"/>
</dbReference>
<dbReference type="InterPro" id="IPR007698">
    <property type="entry name" value="AlaDH/PNT_NAD(H)-bd"/>
</dbReference>
<evidence type="ECO:0000259" key="12">
    <source>
        <dbReference type="SMART" id="SM01002"/>
    </source>
</evidence>
<evidence type="ECO:0000256" key="5">
    <source>
        <dbReference type="ARBA" id="ARBA00022967"/>
    </source>
</evidence>
<keyword evidence="15" id="KW-1185">Reference proteome</keyword>
<feature type="domain" description="Alanine dehydrogenase/pyridine nucleotide transhydrogenase N-terminal" evidence="13">
    <location>
        <begin position="4"/>
        <end position="137"/>
    </location>
</feature>
<evidence type="ECO:0000256" key="8">
    <source>
        <dbReference type="ARBA" id="ARBA00071353"/>
    </source>
</evidence>
<organism evidence="14 15">
    <name type="scientific">Leptospira fluminis</name>
    <dbReference type="NCBI Taxonomy" id="2484979"/>
    <lineage>
        <taxon>Bacteria</taxon>
        <taxon>Pseudomonadati</taxon>
        <taxon>Spirochaetota</taxon>
        <taxon>Spirochaetia</taxon>
        <taxon>Leptospirales</taxon>
        <taxon>Leptospiraceae</taxon>
        <taxon>Leptospira</taxon>
    </lineage>
</organism>
<dbReference type="EMBL" id="RQEV01000003">
    <property type="protein sequence ID" value="TGK21157.1"/>
    <property type="molecule type" value="Genomic_DNA"/>
</dbReference>
<dbReference type="GO" id="GO:0008750">
    <property type="term" value="F:proton-translocating NAD(P)+ transhydrogenase activity"/>
    <property type="evidence" value="ECO:0007669"/>
    <property type="project" value="UniProtKB-EC"/>
</dbReference>
<dbReference type="GO" id="GO:0050661">
    <property type="term" value="F:NADP binding"/>
    <property type="evidence" value="ECO:0007669"/>
    <property type="project" value="TreeGrafter"/>
</dbReference>
<comment type="caution">
    <text evidence="14">The sequence shown here is derived from an EMBL/GenBank/DDBJ whole genome shotgun (WGS) entry which is preliminary data.</text>
</comment>
<evidence type="ECO:0000259" key="13">
    <source>
        <dbReference type="SMART" id="SM01003"/>
    </source>
</evidence>
<dbReference type="GO" id="GO:0006740">
    <property type="term" value="P:NADPH regeneration"/>
    <property type="evidence" value="ECO:0007669"/>
    <property type="project" value="TreeGrafter"/>
</dbReference>
<dbReference type="CDD" id="cd05304">
    <property type="entry name" value="Rubrum_tdh"/>
    <property type="match status" value="1"/>
</dbReference>
<dbReference type="Pfam" id="PF01262">
    <property type="entry name" value="AlaDh_PNT_C"/>
    <property type="match status" value="1"/>
</dbReference>
<comment type="catalytic activity">
    <reaction evidence="7">
        <text>NAD(+) + NADPH + H(+)(in) = NADH + NADP(+) + H(+)(out)</text>
        <dbReference type="Rhea" id="RHEA:47992"/>
        <dbReference type="ChEBI" id="CHEBI:15378"/>
        <dbReference type="ChEBI" id="CHEBI:57540"/>
        <dbReference type="ChEBI" id="CHEBI:57783"/>
        <dbReference type="ChEBI" id="CHEBI:57945"/>
        <dbReference type="ChEBI" id="CHEBI:58349"/>
        <dbReference type="EC" id="7.1.1.1"/>
    </reaction>
</comment>
<keyword evidence="14" id="KW-0560">Oxidoreductase</keyword>
<dbReference type="SUPFAM" id="SSF52283">
    <property type="entry name" value="Formate/glycerate dehydrogenase catalytic domain-like"/>
    <property type="match status" value="1"/>
</dbReference>
<evidence type="ECO:0000256" key="9">
    <source>
        <dbReference type="ARBA" id="ARBA00076996"/>
    </source>
</evidence>
<dbReference type="InterPro" id="IPR036291">
    <property type="entry name" value="NAD(P)-bd_dom_sf"/>
</dbReference>
<dbReference type="PANTHER" id="PTHR10160:SF19">
    <property type="entry name" value="PROTON-TRANSLOCATING NAD(P)(+) TRANSHYDROGENASE"/>
    <property type="match status" value="1"/>
</dbReference>
<dbReference type="InterPro" id="IPR007886">
    <property type="entry name" value="AlaDH/PNT_N"/>
</dbReference>
<dbReference type="SMART" id="SM01003">
    <property type="entry name" value="AlaDh_PNT_N"/>
    <property type="match status" value="1"/>
</dbReference>
<keyword evidence="4" id="KW-0521">NADP</keyword>
<dbReference type="OrthoDB" id="9804592at2"/>
<evidence type="ECO:0000256" key="7">
    <source>
        <dbReference type="ARBA" id="ARBA00048202"/>
    </source>
</evidence>
<evidence type="ECO:0000256" key="11">
    <source>
        <dbReference type="SAM" id="MobiDB-lite"/>
    </source>
</evidence>
<dbReference type="NCBIfam" id="NF006942">
    <property type="entry name" value="PRK09424.1"/>
    <property type="match status" value="1"/>
</dbReference>
<evidence type="ECO:0000256" key="4">
    <source>
        <dbReference type="ARBA" id="ARBA00022857"/>
    </source>
</evidence>
<feature type="domain" description="Alanine dehydrogenase/pyridine nucleotide transhydrogenase NAD(H)-binding" evidence="12">
    <location>
        <begin position="146"/>
        <end position="311"/>
    </location>
</feature>
<dbReference type="GO" id="GO:0016491">
    <property type="term" value="F:oxidoreductase activity"/>
    <property type="evidence" value="ECO:0007669"/>
    <property type="project" value="UniProtKB-KW"/>
</dbReference>
<evidence type="ECO:0000256" key="1">
    <source>
        <dbReference type="ARBA" id="ARBA00003943"/>
    </source>
</evidence>
<comment type="function">
    <text evidence="1">The transhydrogenation between NADH and NADP is coupled to respiration and ATP hydrolysis and functions as a proton pump across the membrane.</text>
</comment>
<gene>
    <name evidence="14" type="ORF">EHO61_04705</name>
</gene>
<evidence type="ECO:0000256" key="10">
    <source>
        <dbReference type="ARBA" id="ARBA00084087"/>
    </source>
</evidence>
<dbReference type="Pfam" id="PF05222">
    <property type="entry name" value="AlaDh_PNT_N"/>
    <property type="match status" value="1"/>
</dbReference>
<evidence type="ECO:0000313" key="14">
    <source>
        <dbReference type="EMBL" id="TGK21157.1"/>
    </source>
</evidence>
<evidence type="ECO:0000313" key="15">
    <source>
        <dbReference type="Proteomes" id="UP000297855"/>
    </source>
</evidence>
<protein>
    <recommendedName>
        <fullName evidence="8">NAD(P) transhydrogenase subunit alpha part 1</fullName>
        <ecNumber evidence="2">7.1.1.1</ecNumber>
    </recommendedName>
    <alternativeName>
        <fullName evidence="10">Nicotinamide nucleotide transhydrogenase subunit alpha 1</fullName>
    </alternativeName>
    <alternativeName>
        <fullName evidence="9">Pyridine nucleotide transhydrogenase subunit alpha 1</fullName>
    </alternativeName>
</protein>
<evidence type="ECO:0000256" key="2">
    <source>
        <dbReference type="ARBA" id="ARBA00012943"/>
    </source>
</evidence>
<accession>A0A4R9GU99</accession>
<dbReference type="EC" id="7.1.1.1" evidence="2"/>
<keyword evidence="3" id="KW-0547">Nucleotide-binding</keyword>
<dbReference type="GO" id="GO:0005886">
    <property type="term" value="C:plasma membrane"/>
    <property type="evidence" value="ECO:0007669"/>
    <property type="project" value="TreeGrafter"/>
</dbReference>
<proteinExistence type="predicted"/>
<evidence type="ECO:0000256" key="6">
    <source>
        <dbReference type="ARBA" id="ARBA00023027"/>
    </source>
</evidence>
<dbReference type="RefSeq" id="WP_135812447.1">
    <property type="nucleotide sequence ID" value="NZ_RQEV01000003.1"/>
</dbReference>
<keyword evidence="5" id="KW-1278">Translocase</keyword>
<keyword evidence="6" id="KW-0520">NAD</keyword>
<dbReference type="Proteomes" id="UP000297855">
    <property type="component" value="Unassembled WGS sequence"/>
</dbReference>